<dbReference type="InterPro" id="IPR001584">
    <property type="entry name" value="Integrase_cat-core"/>
</dbReference>
<feature type="domain" description="CCHC-type" evidence="5">
    <location>
        <begin position="229"/>
        <end position="243"/>
    </location>
</feature>
<protein>
    <recommendedName>
        <fullName evidence="9">Polyprotein</fullName>
    </recommendedName>
</protein>
<dbReference type="Proteomes" id="UP001172457">
    <property type="component" value="Chromosome 8"/>
</dbReference>
<gene>
    <name evidence="7" type="ORF">OSB04_032192</name>
</gene>
<dbReference type="InterPro" id="IPR025724">
    <property type="entry name" value="GAG-pre-integrase_dom"/>
</dbReference>
<evidence type="ECO:0000313" key="7">
    <source>
        <dbReference type="EMBL" id="KAJ9539459.1"/>
    </source>
</evidence>
<reference evidence="7" key="1">
    <citation type="submission" date="2023-03" db="EMBL/GenBank/DDBJ databases">
        <title>Chromosome-scale reference genome and RAD-based genetic map of yellow starthistle (Centaurea solstitialis) reveal putative structural variation and QTLs associated with invader traits.</title>
        <authorList>
            <person name="Reatini B."/>
            <person name="Cang F.A."/>
            <person name="Jiang Q."/>
            <person name="Mckibben M.T.W."/>
            <person name="Barker M.S."/>
            <person name="Rieseberg L.H."/>
            <person name="Dlugosch K.M."/>
        </authorList>
    </citation>
    <scope>NUCLEOTIDE SEQUENCE</scope>
    <source>
        <strain evidence="7">CAN-66</strain>
        <tissue evidence="7">Leaf</tissue>
    </source>
</reference>
<dbReference type="EMBL" id="JARYMX010000008">
    <property type="protein sequence ID" value="KAJ9539459.1"/>
    <property type="molecule type" value="Genomic_DNA"/>
</dbReference>
<comment type="caution">
    <text evidence="7">The sequence shown here is derived from an EMBL/GenBank/DDBJ whole genome shotgun (WGS) entry which is preliminary data.</text>
</comment>
<dbReference type="Pfam" id="PF00665">
    <property type="entry name" value="rve"/>
    <property type="match status" value="1"/>
</dbReference>
<evidence type="ECO:0000313" key="8">
    <source>
        <dbReference type="Proteomes" id="UP001172457"/>
    </source>
</evidence>
<evidence type="ECO:0000256" key="2">
    <source>
        <dbReference type="ARBA" id="ARBA00022801"/>
    </source>
</evidence>
<evidence type="ECO:0000259" key="5">
    <source>
        <dbReference type="PROSITE" id="PS50158"/>
    </source>
</evidence>
<dbReference type="Gene3D" id="3.30.420.10">
    <property type="entry name" value="Ribonuclease H-like superfamily/Ribonuclease H"/>
    <property type="match status" value="2"/>
</dbReference>
<dbReference type="InterPro" id="IPR039537">
    <property type="entry name" value="Retrotran_Ty1/copia-like"/>
</dbReference>
<keyword evidence="2" id="KW-0378">Hydrolase</keyword>
<feature type="region of interest" description="Disordered" evidence="4">
    <location>
        <begin position="677"/>
        <end position="710"/>
    </location>
</feature>
<evidence type="ECO:0000259" key="6">
    <source>
        <dbReference type="PROSITE" id="PS50994"/>
    </source>
</evidence>
<dbReference type="Pfam" id="PF25597">
    <property type="entry name" value="SH3_retrovirus"/>
    <property type="match status" value="1"/>
</dbReference>
<dbReference type="GO" id="GO:0016787">
    <property type="term" value="F:hydrolase activity"/>
    <property type="evidence" value="ECO:0007669"/>
    <property type="project" value="UniProtKB-KW"/>
</dbReference>
<dbReference type="InterPro" id="IPR057670">
    <property type="entry name" value="SH3_retrovirus"/>
</dbReference>
<evidence type="ECO:0000256" key="1">
    <source>
        <dbReference type="ARBA" id="ARBA00022723"/>
    </source>
</evidence>
<dbReference type="InterPro" id="IPR043502">
    <property type="entry name" value="DNA/RNA_pol_sf"/>
</dbReference>
<feature type="domain" description="Integrase catalytic" evidence="6">
    <location>
        <begin position="467"/>
        <end position="588"/>
    </location>
</feature>
<dbReference type="Pfam" id="PF07727">
    <property type="entry name" value="RVT_2"/>
    <property type="match status" value="1"/>
</dbReference>
<dbReference type="Pfam" id="PF13976">
    <property type="entry name" value="gag_pre-integrs"/>
    <property type="match status" value="1"/>
</dbReference>
<dbReference type="CDD" id="cd09272">
    <property type="entry name" value="RNase_HI_RT_Ty1"/>
    <property type="match status" value="1"/>
</dbReference>
<organism evidence="7 8">
    <name type="scientific">Centaurea solstitialis</name>
    <name type="common">yellow star-thistle</name>
    <dbReference type="NCBI Taxonomy" id="347529"/>
    <lineage>
        <taxon>Eukaryota</taxon>
        <taxon>Viridiplantae</taxon>
        <taxon>Streptophyta</taxon>
        <taxon>Embryophyta</taxon>
        <taxon>Tracheophyta</taxon>
        <taxon>Spermatophyta</taxon>
        <taxon>Magnoliopsida</taxon>
        <taxon>eudicotyledons</taxon>
        <taxon>Gunneridae</taxon>
        <taxon>Pentapetalae</taxon>
        <taxon>asterids</taxon>
        <taxon>campanulids</taxon>
        <taxon>Asterales</taxon>
        <taxon>Asteraceae</taxon>
        <taxon>Carduoideae</taxon>
        <taxon>Cardueae</taxon>
        <taxon>Centaureinae</taxon>
        <taxon>Centaurea</taxon>
    </lineage>
</organism>
<evidence type="ECO:0008006" key="9">
    <source>
        <dbReference type="Google" id="ProtNLM"/>
    </source>
</evidence>
<sequence length="1246" mass="142540">MLFYLTMLRVSNVLTEQAPTNPPASKGQNVHTAEKIKEFQKAVDNCAYNEYSCRNYILNALDDSLYDIYSTFATARGIWKSLETKYKTPVACSKKFSVGKFLNFKMNDSHSIVKQVEELQILAHEVDVEISAIIEKLPPTLKDFKLYLKHLTEEMTFDQLEDNRKTKKDSGTSLNPNANMVTGNTSKEKFNNERFLKSKGKFPAMKHGFNAKTLLPPNKRPFKKQTTHCWVCRKGGHKTKDCRFKRNHGNRGGNGGAGPSNQANITDTETRFIGVIEANMTTNNWLDTGALGHICNSQKLFTTYNEVHNDEPMFMGNATTSKMEGKRKLDPQAYIREGTRVQNLISGPVLSNKGFKVVIESDKFVITKGGVYVGKGYLNEGLFKLNTINNPLNNYAIMNKTEADVSAAPSMYMLDISHLWHSRLGHVNYRSLQRMMNLNMLPQTFNEQDNKIHVESKCTSYSHKSVEKSNEVLGLIHIDLCDFKETPTRGGKNYYISFINDCSKFCYIYLIHTKDEALNMFKTYKAEVENQLDKKIKILRFDRGGEYESHEFAEFCSSHGIVHQTTAPYTPQQNGVAEQKNRTLKNMINSMLITFRAPHSLWGEITDFQKDEVWGCLAKVQVPLPKRTKLGPKTIDCIYLGPAKNNAAYRSLVYKSQVEDVHKQTFIETSFPYKDKEKPVSIPKKRGNEDITPQNESNPSVNPNREGTSIVQKDIEPRRSKHGKIAKDFGPDYMTFNVNSCPIRQPWIHLKLIIGKRPYINNTWKFVDLPPGHKPIEHKWIVKRKLRPEGTIEKYKARLVAKGYRQKESQDFFDTYSPVTRITSIRTLMAIAAIHNLEIHQMDMKIAFLNGELDEEIYMQQPEGFVAKGQKNKVSKLVKSLYGLKQAPKQWHKKFDKTLLSQVFQINECDKCIYVKQYKNACVIICFYMDDMLIMGTNLYVINQTKRMLSSSFDMKDLGVADVILGIKIHQNSEGYILSQSHYIEKVLKKFGHYEDRSVVTPFDPSTNLKKNQGDSIAKIEYTQVLGSLMYIMNCTRPDISYTVNRLSRYSHNLGKDHWYTLVRVLCYLKHTIHYGLHYTKFPPGYCDANWISNNSKSKSTSGYVFALGGASISWKASKQTVNTRSTMEAEFVALNKAAEQAEWLKSFLKGIPLWPKPIIVICIYCDSMAALTRANNQIYNGKSRHIRRRHNTIKDLLKNGIIFIDYIKSKANIADPLTKGLNREQVIFTSRGMGLKHKSRSSAET</sequence>
<keyword evidence="3" id="KW-0862">Zinc</keyword>
<dbReference type="Pfam" id="PF14223">
    <property type="entry name" value="Retrotran_gag_2"/>
    <property type="match status" value="1"/>
</dbReference>
<dbReference type="SUPFAM" id="SSF53098">
    <property type="entry name" value="Ribonuclease H-like"/>
    <property type="match status" value="1"/>
</dbReference>
<dbReference type="AlphaFoldDB" id="A0AA38SAK1"/>
<dbReference type="PANTHER" id="PTHR42648">
    <property type="entry name" value="TRANSPOSASE, PUTATIVE-RELATED"/>
    <property type="match status" value="1"/>
</dbReference>
<dbReference type="InterPro" id="IPR036397">
    <property type="entry name" value="RNaseH_sf"/>
</dbReference>
<proteinExistence type="predicted"/>
<dbReference type="InterPro" id="IPR013103">
    <property type="entry name" value="RVT_2"/>
</dbReference>
<keyword evidence="8" id="KW-1185">Reference proteome</keyword>
<dbReference type="SUPFAM" id="SSF56672">
    <property type="entry name" value="DNA/RNA polymerases"/>
    <property type="match status" value="1"/>
</dbReference>
<feature type="compositionally biased region" description="Polar residues" evidence="4">
    <location>
        <begin position="171"/>
        <end position="185"/>
    </location>
</feature>
<keyword evidence="1" id="KW-0479">Metal-binding</keyword>
<keyword evidence="3" id="KW-0863">Zinc-finger</keyword>
<dbReference type="GO" id="GO:0003676">
    <property type="term" value="F:nucleic acid binding"/>
    <property type="evidence" value="ECO:0007669"/>
    <property type="project" value="InterPro"/>
</dbReference>
<feature type="region of interest" description="Disordered" evidence="4">
    <location>
        <begin position="243"/>
        <end position="264"/>
    </location>
</feature>
<dbReference type="PROSITE" id="PS50994">
    <property type="entry name" value="INTEGRASE"/>
    <property type="match status" value="1"/>
</dbReference>
<feature type="region of interest" description="Disordered" evidence="4">
    <location>
        <begin position="162"/>
        <end position="185"/>
    </location>
</feature>
<dbReference type="InterPro" id="IPR012337">
    <property type="entry name" value="RNaseH-like_sf"/>
</dbReference>
<dbReference type="GO" id="GO:0008270">
    <property type="term" value="F:zinc ion binding"/>
    <property type="evidence" value="ECO:0007669"/>
    <property type="project" value="UniProtKB-KW"/>
</dbReference>
<dbReference type="InterPro" id="IPR001878">
    <property type="entry name" value="Znf_CCHC"/>
</dbReference>
<accession>A0AA38SAK1</accession>
<dbReference type="PANTHER" id="PTHR42648:SF20">
    <property type="entry name" value="RNA-DIRECTED DNA POLYMERASE"/>
    <property type="match status" value="1"/>
</dbReference>
<evidence type="ECO:0000256" key="3">
    <source>
        <dbReference type="PROSITE-ProRule" id="PRU00047"/>
    </source>
</evidence>
<feature type="compositionally biased region" description="Polar residues" evidence="4">
    <location>
        <begin position="691"/>
        <end position="710"/>
    </location>
</feature>
<name>A0AA38SAK1_9ASTR</name>
<dbReference type="PROSITE" id="PS50158">
    <property type="entry name" value="ZF_CCHC"/>
    <property type="match status" value="1"/>
</dbReference>
<dbReference type="GO" id="GO:0015074">
    <property type="term" value="P:DNA integration"/>
    <property type="evidence" value="ECO:0007669"/>
    <property type="project" value="InterPro"/>
</dbReference>
<evidence type="ECO:0000256" key="4">
    <source>
        <dbReference type="SAM" id="MobiDB-lite"/>
    </source>
</evidence>